<accession>A0A934VSI6</accession>
<dbReference type="Proteomes" id="UP000617628">
    <property type="component" value="Unassembled WGS sequence"/>
</dbReference>
<dbReference type="AlphaFoldDB" id="A0A934VSI6"/>
<comment type="caution">
    <text evidence="1">The sequence shown here is derived from an EMBL/GenBank/DDBJ whole genome shotgun (WGS) entry which is preliminary data.</text>
</comment>
<gene>
    <name evidence="1" type="ORF">JIN87_26485</name>
</gene>
<protein>
    <submittedName>
        <fullName evidence="1">Uncharacterized protein</fullName>
    </submittedName>
</protein>
<dbReference type="EMBL" id="JAENIL010000090">
    <property type="protein sequence ID" value="MBK1880462.1"/>
    <property type="molecule type" value="Genomic_DNA"/>
</dbReference>
<dbReference type="Gene3D" id="3.40.50.11190">
    <property type="match status" value="1"/>
</dbReference>
<keyword evidence="2" id="KW-1185">Reference proteome</keyword>
<sequence>MKRVVFKCAFGGENGWGHVVRCSALAAAFKNNGWETCLWGGGDSDLLPSEVHSAFVRLDASGSTKADVLCIDEMYTEQSSFDELLARWRRLNGSGVVLGIDDMQVRSMAGFDLVLNTEIALREASYRSLKALLGERYALLRSGFGAPENTADLPQMWEGSVPVLVMIGGTDPFGFTERVLEGLAEMGSDRFLPIVVSSEPKAMVDTLARFRAYRVLSRLGSAEVAAWMGFCRIGVIACGSTLYEASGMGLPFVGLSVVDNQTATARKVRTEWGMPVLNCEKGSLDPLALQSGVETVLSRARRPYSEVDTKGAERVFRELEILCG</sequence>
<evidence type="ECO:0000313" key="1">
    <source>
        <dbReference type="EMBL" id="MBK1880462.1"/>
    </source>
</evidence>
<name>A0A934VSI6_9BACT</name>
<evidence type="ECO:0000313" key="2">
    <source>
        <dbReference type="Proteomes" id="UP000617628"/>
    </source>
</evidence>
<proteinExistence type="predicted"/>
<dbReference type="SUPFAM" id="SSF53756">
    <property type="entry name" value="UDP-Glycosyltransferase/glycogen phosphorylase"/>
    <property type="match status" value="1"/>
</dbReference>
<dbReference type="RefSeq" id="WP_200359457.1">
    <property type="nucleotide sequence ID" value="NZ_JAENIL010000090.1"/>
</dbReference>
<dbReference type="Gene3D" id="3.40.50.2000">
    <property type="entry name" value="Glycogen Phosphorylase B"/>
    <property type="match status" value="1"/>
</dbReference>
<organism evidence="1 2">
    <name type="scientific">Pelagicoccus mobilis</name>
    <dbReference type="NCBI Taxonomy" id="415221"/>
    <lineage>
        <taxon>Bacteria</taxon>
        <taxon>Pseudomonadati</taxon>
        <taxon>Verrucomicrobiota</taxon>
        <taxon>Opitutia</taxon>
        <taxon>Puniceicoccales</taxon>
        <taxon>Pelagicoccaceae</taxon>
        <taxon>Pelagicoccus</taxon>
    </lineage>
</organism>
<reference evidence="1" key="1">
    <citation type="submission" date="2021-01" db="EMBL/GenBank/DDBJ databases">
        <title>Modified the classification status of verrucomicrobia.</title>
        <authorList>
            <person name="Feng X."/>
        </authorList>
    </citation>
    <scope>NUCLEOTIDE SEQUENCE</scope>
    <source>
        <strain evidence="1">KCTC 13126</strain>
    </source>
</reference>